<evidence type="ECO:0000259" key="2">
    <source>
        <dbReference type="Pfam" id="PF00496"/>
    </source>
</evidence>
<dbReference type="GO" id="GO:0003677">
    <property type="term" value="F:DNA binding"/>
    <property type="evidence" value="ECO:0007669"/>
    <property type="project" value="UniProtKB-KW"/>
</dbReference>
<dbReference type="GO" id="GO:0015833">
    <property type="term" value="P:peptide transport"/>
    <property type="evidence" value="ECO:0007669"/>
    <property type="project" value="TreeGrafter"/>
</dbReference>
<name>A0A7X4W9C1_9GAMM</name>
<dbReference type="SUPFAM" id="SSF53850">
    <property type="entry name" value="Periplasmic binding protein-like II"/>
    <property type="match status" value="1"/>
</dbReference>
<gene>
    <name evidence="4" type="ORF">CAG72_03005</name>
</gene>
<dbReference type="EMBL" id="WXWW01000047">
    <property type="protein sequence ID" value="NAW64177.1"/>
    <property type="molecule type" value="Genomic_DNA"/>
</dbReference>
<dbReference type="InterPro" id="IPR025370">
    <property type="entry name" value="SgrR_HTH_N"/>
</dbReference>
<dbReference type="Proteomes" id="UP000465712">
    <property type="component" value="Unassembled WGS sequence"/>
</dbReference>
<feature type="domain" description="Transcriptional regulator SgrR N-terminal HTH" evidence="3">
    <location>
        <begin position="16"/>
        <end position="99"/>
    </location>
</feature>
<accession>A0A7X4W9C1</accession>
<dbReference type="Pfam" id="PF12793">
    <property type="entry name" value="SgrR_N"/>
    <property type="match status" value="1"/>
</dbReference>
<dbReference type="Gene3D" id="3.40.190.10">
    <property type="entry name" value="Periplasmic binding protein-like II"/>
    <property type="match status" value="1"/>
</dbReference>
<organism evidence="4 5">
    <name type="scientific">Photobacterium halotolerans</name>
    <dbReference type="NCBI Taxonomy" id="265726"/>
    <lineage>
        <taxon>Bacteria</taxon>
        <taxon>Pseudomonadati</taxon>
        <taxon>Pseudomonadota</taxon>
        <taxon>Gammaproteobacteria</taxon>
        <taxon>Vibrionales</taxon>
        <taxon>Vibrionaceae</taxon>
        <taxon>Photobacterium</taxon>
    </lineage>
</organism>
<comment type="caution">
    <text evidence="4">The sequence shown here is derived from an EMBL/GenBank/DDBJ whole genome shotgun (WGS) entry which is preliminary data.</text>
</comment>
<evidence type="ECO:0000259" key="3">
    <source>
        <dbReference type="Pfam" id="PF12793"/>
    </source>
</evidence>
<proteinExistence type="predicted"/>
<dbReference type="RefSeq" id="WP_161442755.1">
    <property type="nucleotide sequence ID" value="NZ_WXWW01000047.1"/>
</dbReference>
<evidence type="ECO:0000256" key="1">
    <source>
        <dbReference type="ARBA" id="ARBA00023125"/>
    </source>
</evidence>
<dbReference type="AlphaFoldDB" id="A0A7X4W9C1"/>
<dbReference type="InterPro" id="IPR039424">
    <property type="entry name" value="SBP_5"/>
</dbReference>
<dbReference type="Pfam" id="PF00496">
    <property type="entry name" value="SBP_bac_5"/>
    <property type="match status" value="1"/>
</dbReference>
<dbReference type="PANTHER" id="PTHR30290">
    <property type="entry name" value="PERIPLASMIC BINDING COMPONENT OF ABC TRANSPORTER"/>
    <property type="match status" value="1"/>
</dbReference>
<dbReference type="PANTHER" id="PTHR30290:SF72">
    <property type="entry name" value="HTH-TYPE TRANSCRIPTIONAL REGULATOR SGRR"/>
    <property type="match status" value="1"/>
</dbReference>
<evidence type="ECO:0000313" key="4">
    <source>
        <dbReference type="EMBL" id="NAW64177.1"/>
    </source>
</evidence>
<evidence type="ECO:0000313" key="5">
    <source>
        <dbReference type="Proteomes" id="UP000465712"/>
    </source>
</evidence>
<dbReference type="InterPro" id="IPR000914">
    <property type="entry name" value="SBP_5_dom"/>
</dbReference>
<keyword evidence="1" id="KW-0238">DNA-binding</keyword>
<feature type="domain" description="Solute-binding protein family 5" evidence="2">
    <location>
        <begin position="170"/>
        <end position="311"/>
    </location>
</feature>
<reference evidence="4 5" key="1">
    <citation type="submission" date="2017-05" db="EMBL/GenBank/DDBJ databases">
        <title>High clonality and local adaptation shapes Vibrionaceae linages within an endangered oasis.</title>
        <authorList>
            <person name="Vazquez-Rosas-Landa M."/>
        </authorList>
    </citation>
    <scope>NUCLEOTIDE SEQUENCE [LARGE SCALE GENOMIC DNA]</scope>
    <source>
        <strain evidence="4 5">P46_P4S1P180</strain>
    </source>
</reference>
<dbReference type="GO" id="GO:1904680">
    <property type="term" value="F:peptide transmembrane transporter activity"/>
    <property type="evidence" value="ECO:0007669"/>
    <property type="project" value="TreeGrafter"/>
</dbReference>
<protein>
    <submittedName>
        <fullName evidence="4">ABC transporter substrate-binding protein</fullName>
    </submittedName>
</protein>
<sequence>MRYWRALMYFREELTVGQAQSISLDTLAQRLACTRRNAQIVIKKLVEEGWISWQPGVGRGNLPTICLKKPVDSVLKQEALSLLAQHQVERATALVPEPQRQGLLAEYLAGCRRSDNRAIPQQEQSDVLRIPFYRGIHDLDAVQLSRRTEVHLGSYLYAGLLQREPDSGRIYGDLAAHWERIGSDWYITLRKGLTFHDGSPLDALAVKAHFERLQASDSSNRRLFECIEAVEVLAPLRLKLTTNATAGFIPTLLTQKAAGISKVSRDGSILGAGAFRLDEHTEWLTRLNAFEQYHGYRPWLDAVEIWNIGDQAMDFEVSSDVVHPWLVPGQTTPFSQLESWEKGCEYALLNENRAGWMAVPAHRLRLSAFIRQLPLPAVMAPADYRVAKGMLQSELSCHHTGVAVDFSDLPAPDAPLSVLTYQLRDHIALAEQLAAALNAAGIPATCCVETFPDFNQAERLVQADIIISGEVFGEDAELSWMEWLKASTALAACLQPQQQTRLQRELETVFLSDNLTERLDKFQEIEQWLVDIGIYRPLWQNRQQLNVRSHLNGVSLLANGWIDFSRVVFSSP</sequence>